<dbReference type="PANTHER" id="PTHR35609">
    <property type="entry name" value="MACRO DOMAIN-CONTAINING PROTEIN"/>
    <property type="match status" value="1"/>
</dbReference>
<dbReference type="GeneID" id="20813442"/>
<dbReference type="EMBL" id="KI913147">
    <property type="protein sequence ID" value="ETV73752.1"/>
    <property type="molecule type" value="Genomic_DNA"/>
</dbReference>
<sequence length="360" mass="39348">MATSTRPYRGGDRDWFRVLFGFRELDFDYEEVQGKFELVDNATTLRSTVNGKSYGIGTFECLSLAALRVAGLDTAVGGDTKLRHEASTDVFLDHCDSANQHALFQAASQLNCLEFMSPRSVPEQGVTRYDRDPTQGPACALAAGPGTVFRNYFASVNGKPGQTAENQLNNLDAVEAILSNHKHKYLDVVNGYTDSTPSRLAKLNTTVLHDHATRDVLANAVKIGLHWNVQVPFSSRYATTNNQHFVSQAYCSAISVGYSAASQSDWAPFAKLVLQASYEATLWAGVVNYHRTGCNKVFLTALGGGVFGNRVDWIVDAIAAAVAAVARHGLDIVIVHFRRVDVSFKRDLALALAEHRRGQC</sequence>
<evidence type="ECO:0008006" key="2">
    <source>
        <dbReference type="Google" id="ProtNLM"/>
    </source>
</evidence>
<accession>W4G211</accession>
<evidence type="ECO:0000313" key="1">
    <source>
        <dbReference type="EMBL" id="ETV73752.1"/>
    </source>
</evidence>
<gene>
    <name evidence="1" type="ORF">H257_11446</name>
</gene>
<organism evidence="1">
    <name type="scientific">Aphanomyces astaci</name>
    <name type="common">Crayfish plague agent</name>
    <dbReference type="NCBI Taxonomy" id="112090"/>
    <lineage>
        <taxon>Eukaryota</taxon>
        <taxon>Sar</taxon>
        <taxon>Stramenopiles</taxon>
        <taxon>Oomycota</taxon>
        <taxon>Saprolegniomycetes</taxon>
        <taxon>Saprolegniales</taxon>
        <taxon>Verrucalvaceae</taxon>
        <taxon>Aphanomyces</taxon>
    </lineage>
</organism>
<protein>
    <recommendedName>
        <fullName evidence="2">Macro domain-containing protein</fullName>
    </recommendedName>
</protein>
<dbReference type="OrthoDB" id="5207264at2759"/>
<proteinExistence type="predicted"/>
<dbReference type="AlphaFoldDB" id="W4G211"/>
<dbReference type="VEuPathDB" id="FungiDB:H257_11446"/>
<dbReference type="RefSeq" id="XP_009836688.1">
    <property type="nucleotide sequence ID" value="XM_009838386.1"/>
</dbReference>
<dbReference type="PANTHER" id="PTHR35609:SF1">
    <property type="entry name" value="MACRO DOMAIN-CONTAINING PROTEIN"/>
    <property type="match status" value="1"/>
</dbReference>
<name>W4G211_APHAT</name>
<reference evidence="1" key="1">
    <citation type="submission" date="2013-12" db="EMBL/GenBank/DDBJ databases">
        <title>The Genome Sequence of Aphanomyces astaci APO3.</title>
        <authorList>
            <consortium name="The Broad Institute Genomics Platform"/>
            <person name="Russ C."/>
            <person name="Tyler B."/>
            <person name="van West P."/>
            <person name="Dieguez-Uribeondo J."/>
            <person name="Young S.K."/>
            <person name="Zeng Q."/>
            <person name="Gargeya S."/>
            <person name="Fitzgerald M."/>
            <person name="Abouelleil A."/>
            <person name="Alvarado L."/>
            <person name="Chapman S.B."/>
            <person name="Gainer-Dewar J."/>
            <person name="Goldberg J."/>
            <person name="Griggs A."/>
            <person name="Gujja S."/>
            <person name="Hansen M."/>
            <person name="Howarth C."/>
            <person name="Imamovic A."/>
            <person name="Ireland A."/>
            <person name="Larimer J."/>
            <person name="McCowan C."/>
            <person name="Murphy C."/>
            <person name="Pearson M."/>
            <person name="Poon T.W."/>
            <person name="Priest M."/>
            <person name="Roberts A."/>
            <person name="Saif S."/>
            <person name="Shea T."/>
            <person name="Sykes S."/>
            <person name="Wortman J."/>
            <person name="Nusbaum C."/>
            <person name="Birren B."/>
        </authorList>
    </citation>
    <scope>NUCLEOTIDE SEQUENCE [LARGE SCALE GENOMIC DNA]</scope>
    <source>
        <strain evidence="1">APO3</strain>
    </source>
</reference>